<gene>
    <name evidence="2" type="ORF">NEDG_01011</name>
</gene>
<keyword evidence="3" id="KW-1185">Reference proteome</keyword>
<dbReference type="SMART" id="SM00088">
    <property type="entry name" value="PINT"/>
    <property type="match status" value="1"/>
</dbReference>
<dbReference type="Pfam" id="PF01399">
    <property type="entry name" value="PCI"/>
    <property type="match status" value="1"/>
</dbReference>
<accession>A0A177ECI5</accession>
<dbReference type="PANTHER" id="PTHR10678">
    <property type="entry name" value="26S PROTEASOME NON-ATPASE REGULATORY SUBUNIT 11/COP9 SIGNALOSOME COMPLEX SUBUNIT 2"/>
    <property type="match status" value="1"/>
</dbReference>
<comment type="caution">
    <text evidence="2">The sequence shown here is derived from an EMBL/GenBank/DDBJ whole genome shotgun (WGS) entry which is preliminary data.</text>
</comment>
<dbReference type="AlphaFoldDB" id="A0A177ECI5"/>
<feature type="domain" description="PCI" evidence="1">
    <location>
        <begin position="192"/>
        <end position="362"/>
    </location>
</feature>
<name>A0A177ECI5_9MICR</name>
<dbReference type="STRING" id="1805483.A0A177ECI5"/>
<evidence type="ECO:0000259" key="1">
    <source>
        <dbReference type="PROSITE" id="PS50250"/>
    </source>
</evidence>
<organism evidence="2 3">
    <name type="scientific">Nematocida displodere</name>
    <dbReference type="NCBI Taxonomy" id="1805483"/>
    <lineage>
        <taxon>Eukaryota</taxon>
        <taxon>Fungi</taxon>
        <taxon>Fungi incertae sedis</taxon>
        <taxon>Microsporidia</taxon>
        <taxon>Nematocida</taxon>
    </lineage>
</organism>
<dbReference type="Proteomes" id="UP000185944">
    <property type="component" value="Unassembled WGS sequence"/>
</dbReference>
<evidence type="ECO:0000313" key="3">
    <source>
        <dbReference type="Proteomes" id="UP000185944"/>
    </source>
</evidence>
<evidence type="ECO:0000313" key="2">
    <source>
        <dbReference type="EMBL" id="OAG28872.1"/>
    </source>
</evidence>
<dbReference type="EMBL" id="LTDL01000042">
    <property type="protein sequence ID" value="OAG28872.1"/>
    <property type="molecule type" value="Genomic_DNA"/>
</dbReference>
<dbReference type="InterPro" id="IPR036390">
    <property type="entry name" value="WH_DNA-bd_sf"/>
</dbReference>
<reference evidence="2 3" key="1">
    <citation type="submission" date="2016-02" db="EMBL/GenBank/DDBJ databases">
        <title>Discovery of a natural microsporidian pathogen with a broad tissue tropism in Caenorhabditis elegans.</title>
        <authorList>
            <person name="Luallen R.J."/>
            <person name="Reinke A.W."/>
            <person name="Tong L."/>
            <person name="Botts M.R."/>
            <person name="Felix M.-A."/>
            <person name="Troemel E.R."/>
        </authorList>
    </citation>
    <scope>NUCLEOTIDE SEQUENCE [LARGE SCALE GENOMIC DNA]</scope>
    <source>
        <strain evidence="2 3">JUm2807</strain>
    </source>
</reference>
<keyword evidence="2" id="KW-0647">Proteasome</keyword>
<dbReference type="InterPro" id="IPR000717">
    <property type="entry name" value="PCI_dom"/>
</dbReference>
<proteinExistence type="predicted"/>
<dbReference type="RefSeq" id="XP_067543617.1">
    <property type="nucleotide sequence ID" value="XM_067688429.1"/>
</dbReference>
<dbReference type="PROSITE" id="PS50250">
    <property type="entry name" value="PCI"/>
    <property type="match status" value="1"/>
</dbReference>
<dbReference type="GeneID" id="93647361"/>
<dbReference type="VEuPathDB" id="MicrosporidiaDB:NEDG_01011"/>
<dbReference type="InterPro" id="IPR050871">
    <property type="entry name" value="26S_Proteasome/COP9_Components"/>
</dbReference>
<dbReference type="GO" id="GO:0000502">
    <property type="term" value="C:proteasome complex"/>
    <property type="evidence" value="ECO:0007669"/>
    <property type="project" value="UniProtKB-KW"/>
</dbReference>
<dbReference type="Gene3D" id="1.25.40.570">
    <property type="match status" value="1"/>
</dbReference>
<dbReference type="SMART" id="SM00753">
    <property type="entry name" value="PAM"/>
    <property type="match status" value="1"/>
</dbReference>
<sequence>MDIIETLEEKLTSIESRTMIKEAVSSALRESNIESVHAILDMIANTKKIAKATSAILLKEVLDILEREGIDKHQTISVLDRMIGWSEKNKRNLLKLDFKMRKADTLLALQEYKQCLSLIAETAKVLKQADDKIGLVKLYYLESKVYYELKNLPRAKSALTLSRSTSTLVYCPPFLQAKMDLLNGIYLADEKDYKTSTAYLLEALEGFSLSQNQEMVVQCARYLLLMRIMENKSGEARTLLTHKLISPHKKDKCLQILGSVNECVSDRNLRECNDIIQKNLHFISNDQFLMNHLVYLCDTLIDSNILKIIEPYSNISIEYIGKTLDFDVPTIENRLRRMILDERIKGTIDQESMCINITQTSSHGKCGQREMGEILSVLSEATVAISQK</sequence>
<dbReference type="SUPFAM" id="SSF46785">
    <property type="entry name" value="Winged helix' DNA-binding domain"/>
    <property type="match status" value="1"/>
</dbReference>
<protein>
    <submittedName>
        <fullName evidence="2">26S proteasome regulatory subunit N6</fullName>
    </submittedName>
</protein>
<dbReference type="OrthoDB" id="1418352at2759"/>